<dbReference type="InterPro" id="IPR003616">
    <property type="entry name" value="Post-SET_dom"/>
</dbReference>
<evidence type="ECO:0000256" key="5">
    <source>
        <dbReference type="ARBA" id="ARBA00022603"/>
    </source>
</evidence>
<feature type="region of interest" description="Disordered" evidence="16">
    <location>
        <begin position="1"/>
        <end position="39"/>
    </location>
</feature>
<dbReference type="PANTHER" id="PTHR46024">
    <property type="entry name" value="HISTONE-LYSINE N-METHYLTRANSFERASE EGGLESS"/>
    <property type="match status" value="1"/>
</dbReference>
<dbReference type="Pfam" id="PF18358">
    <property type="entry name" value="Tudor_4"/>
    <property type="match status" value="1"/>
</dbReference>
<feature type="domain" description="SET" evidence="17">
    <location>
        <begin position="1110"/>
        <end position="1397"/>
    </location>
</feature>
<evidence type="ECO:0000256" key="16">
    <source>
        <dbReference type="SAM" id="MobiDB-lite"/>
    </source>
</evidence>
<evidence type="ECO:0000256" key="4">
    <source>
        <dbReference type="ARBA" id="ARBA00022491"/>
    </source>
</evidence>
<evidence type="ECO:0000256" key="7">
    <source>
        <dbReference type="ARBA" id="ARBA00022691"/>
    </source>
</evidence>
<keyword evidence="10" id="KW-0862">Zinc</keyword>
<evidence type="ECO:0000256" key="1">
    <source>
        <dbReference type="ARBA" id="ARBA00004123"/>
    </source>
</evidence>
<feature type="region of interest" description="Disordered" evidence="16">
    <location>
        <begin position="65"/>
        <end position="216"/>
    </location>
</feature>
<evidence type="ECO:0000256" key="13">
    <source>
        <dbReference type="ARBA" id="ARBA00023054"/>
    </source>
</evidence>
<dbReference type="GO" id="GO:0008270">
    <property type="term" value="F:zinc ion binding"/>
    <property type="evidence" value="ECO:0007669"/>
    <property type="project" value="InterPro"/>
</dbReference>
<keyword evidence="12" id="KW-0805">Transcription regulation</keyword>
<dbReference type="SMART" id="SM00317">
    <property type="entry name" value="SET"/>
    <property type="match status" value="1"/>
</dbReference>
<dbReference type="InterPro" id="IPR041291">
    <property type="entry name" value="TUDOR_5"/>
</dbReference>
<dbReference type="InterPro" id="IPR046341">
    <property type="entry name" value="SET_dom_sf"/>
</dbReference>
<dbReference type="InterPro" id="IPR007728">
    <property type="entry name" value="Pre-SET_dom"/>
</dbReference>
<accession>A0A1B6KLQ0</accession>
<feature type="domain" description="Pre-SET" evidence="18">
    <location>
        <begin position="1035"/>
        <end position="1107"/>
    </location>
</feature>
<dbReference type="CDD" id="cd21181">
    <property type="entry name" value="Tudor_SETDB1_rpt2"/>
    <property type="match status" value="1"/>
</dbReference>
<dbReference type="GO" id="GO:0005694">
    <property type="term" value="C:chromosome"/>
    <property type="evidence" value="ECO:0007669"/>
    <property type="project" value="UniProtKB-SubCell"/>
</dbReference>
<dbReference type="InterPro" id="IPR041292">
    <property type="entry name" value="Tudor_4"/>
</dbReference>
<feature type="domain" description="MBD" evidence="20">
    <location>
        <begin position="907"/>
        <end position="975"/>
    </location>
</feature>
<evidence type="ECO:0000256" key="8">
    <source>
        <dbReference type="ARBA" id="ARBA00022723"/>
    </source>
</evidence>
<keyword evidence="15" id="KW-0539">Nucleus</keyword>
<dbReference type="Pfam" id="PF00856">
    <property type="entry name" value="SET"/>
    <property type="match status" value="1"/>
</dbReference>
<dbReference type="InterPro" id="IPR002999">
    <property type="entry name" value="Tudor"/>
</dbReference>
<feature type="region of interest" description="Disordered" evidence="16">
    <location>
        <begin position="807"/>
        <end position="855"/>
    </location>
</feature>
<feature type="non-terminal residue" evidence="21">
    <location>
        <position position="1"/>
    </location>
</feature>
<dbReference type="Pfam" id="PF01429">
    <property type="entry name" value="MBD"/>
    <property type="match status" value="1"/>
</dbReference>
<evidence type="ECO:0000256" key="3">
    <source>
        <dbReference type="ARBA" id="ARBA00022454"/>
    </source>
</evidence>
<feature type="compositionally biased region" description="Polar residues" evidence="16">
    <location>
        <begin position="153"/>
        <end position="171"/>
    </location>
</feature>
<dbReference type="GO" id="GO:0046974">
    <property type="term" value="F:histone H3K9 methyltransferase activity"/>
    <property type="evidence" value="ECO:0007669"/>
    <property type="project" value="TreeGrafter"/>
</dbReference>
<evidence type="ECO:0000259" key="19">
    <source>
        <dbReference type="PROSITE" id="PS50868"/>
    </source>
</evidence>
<dbReference type="InterPro" id="IPR001739">
    <property type="entry name" value="Methyl_CpG_DNA-bd"/>
</dbReference>
<dbReference type="CDD" id="cd10517">
    <property type="entry name" value="SET_SETDB1"/>
    <property type="match status" value="1"/>
</dbReference>
<dbReference type="SUPFAM" id="SSF54171">
    <property type="entry name" value="DNA-binding domain"/>
    <property type="match status" value="1"/>
</dbReference>
<dbReference type="PANTHER" id="PTHR46024:SF1">
    <property type="entry name" value="HISTONE-LYSINE N-METHYLTRANSFERASE EGGLESS"/>
    <property type="match status" value="1"/>
</dbReference>
<dbReference type="Gene3D" id="3.30.890.10">
    <property type="entry name" value="Methyl-cpg-binding Protein 2, Chain A"/>
    <property type="match status" value="1"/>
</dbReference>
<evidence type="ECO:0000256" key="14">
    <source>
        <dbReference type="ARBA" id="ARBA00023163"/>
    </source>
</evidence>
<feature type="domain" description="Post-SET" evidence="19">
    <location>
        <begin position="1406"/>
        <end position="1422"/>
    </location>
</feature>
<feature type="compositionally biased region" description="Polar residues" evidence="16">
    <location>
        <begin position="183"/>
        <end position="204"/>
    </location>
</feature>
<dbReference type="PROSITE" id="PS50868">
    <property type="entry name" value="POST_SET"/>
    <property type="match status" value="1"/>
</dbReference>
<feature type="compositionally biased region" description="Basic and acidic residues" evidence="16">
    <location>
        <begin position="1194"/>
        <end position="1204"/>
    </location>
</feature>
<feature type="compositionally biased region" description="Basic and acidic residues" evidence="16">
    <location>
        <begin position="812"/>
        <end position="823"/>
    </location>
</feature>
<name>A0A1B6KLQ0_9HEMI</name>
<dbReference type="CDD" id="cd20382">
    <property type="entry name" value="Tudor_SETDB1_rpt1"/>
    <property type="match status" value="1"/>
</dbReference>
<keyword evidence="5" id="KW-0489">Methyltransferase</keyword>
<evidence type="ECO:0000256" key="12">
    <source>
        <dbReference type="ARBA" id="ARBA00023015"/>
    </source>
</evidence>
<keyword evidence="4" id="KW-0678">Repressor</keyword>
<feature type="compositionally biased region" description="Acidic residues" evidence="16">
    <location>
        <begin position="246"/>
        <end position="258"/>
    </location>
</feature>
<feature type="compositionally biased region" description="Basic and acidic residues" evidence="16">
    <location>
        <begin position="259"/>
        <end position="272"/>
    </location>
</feature>
<evidence type="ECO:0000256" key="9">
    <source>
        <dbReference type="ARBA" id="ARBA00022737"/>
    </source>
</evidence>
<protein>
    <recommendedName>
        <fullName evidence="22">Histone-lysine N-methyltransferase</fullName>
    </recommendedName>
</protein>
<dbReference type="Pfam" id="PF05033">
    <property type="entry name" value="Pre-SET"/>
    <property type="match status" value="1"/>
</dbReference>
<feature type="compositionally biased region" description="Basic and acidic residues" evidence="16">
    <location>
        <begin position="133"/>
        <end position="152"/>
    </location>
</feature>
<evidence type="ECO:0000256" key="2">
    <source>
        <dbReference type="ARBA" id="ARBA00004286"/>
    </source>
</evidence>
<feature type="compositionally biased region" description="Acidic residues" evidence="16">
    <location>
        <begin position="173"/>
        <end position="182"/>
    </location>
</feature>
<evidence type="ECO:0000256" key="6">
    <source>
        <dbReference type="ARBA" id="ARBA00022679"/>
    </source>
</evidence>
<evidence type="ECO:0000259" key="18">
    <source>
        <dbReference type="PROSITE" id="PS50867"/>
    </source>
</evidence>
<keyword evidence="13" id="KW-0175">Coiled coil</keyword>
<dbReference type="InterPro" id="IPR016177">
    <property type="entry name" value="DNA-bd_dom_sf"/>
</dbReference>
<proteinExistence type="predicted"/>
<dbReference type="PROSITE" id="PS50280">
    <property type="entry name" value="SET"/>
    <property type="match status" value="1"/>
</dbReference>
<dbReference type="SMART" id="SM00391">
    <property type="entry name" value="MBD"/>
    <property type="match status" value="1"/>
</dbReference>
<dbReference type="GO" id="GO:0005634">
    <property type="term" value="C:nucleus"/>
    <property type="evidence" value="ECO:0007669"/>
    <property type="project" value="UniProtKB-SubCell"/>
</dbReference>
<dbReference type="InterPro" id="IPR001214">
    <property type="entry name" value="SET_dom"/>
</dbReference>
<feature type="compositionally biased region" description="Acidic residues" evidence="16">
    <location>
        <begin position="100"/>
        <end position="116"/>
    </location>
</feature>
<gene>
    <name evidence="21" type="ORF">g.28921</name>
</gene>
<dbReference type="GO" id="GO:0070828">
    <property type="term" value="P:heterochromatin organization"/>
    <property type="evidence" value="ECO:0007669"/>
    <property type="project" value="TreeGrafter"/>
</dbReference>
<keyword evidence="11" id="KW-0156">Chromatin regulator</keyword>
<feature type="region of interest" description="Disordered" evidence="16">
    <location>
        <begin position="1177"/>
        <end position="1260"/>
    </location>
</feature>
<evidence type="ECO:0000259" key="20">
    <source>
        <dbReference type="PROSITE" id="PS50982"/>
    </source>
</evidence>
<evidence type="ECO:0000256" key="11">
    <source>
        <dbReference type="ARBA" id="ARBA00022853"/>
    </source>
</evidence>
<dbReference type="InterPro" id="IPR051516">
    <property type="entry name" value="SETDB_methyltransferase"/>
</dbReference>
<dbReference type="Gene3D" id="2.30.30.140">
    <property type="match status" value="2"/>
</dbReference>
<dbReference type="PROSITE" id="PS50867">
    <property type="entry name" value="PRE_SET"/>
    <property type="match status" value="1"/>
</dbReference>
<reference evidence="21" key="1">
    <citation type="submission" date="2015-11" db="EMBL/GenBank/DDBJ databases">
        <title>De novo transcriptome assembly of four potential Pierce s Disease insect vectors from Arizona vineyards.</title>
        <authorList>
            <person name="Tassone E.E."/>
        </authorList>
    </citation>
    <scope>NUCLEOTIDE SEQUENCE</scope>
</reference>
<feature type="compositionally biased region" description="Basic and acidic residues" evidence="16">
    <location>
        <begin position="1"/>
        <end position="36"/>
    </location>
</feature>
<dbReference type="GO" id="GO:0032259">
    <property type="term" value="P:methylation"/>
    <property type="evidence" value="ECO:0007669"/>
    <property type="project" value="UniProtKB-KW"/>
</dbReference>
<organism evidence="21">
    <name type="scientific">Graphocephala atropunctata</name>
    <dbReference type="NCBI Taxonomy" id="36148"/>
    <lineage>
        <taxon>Eukaryota</taxon>
        <taxon>Metazoa</taxon>
        <taxon>Ecdysozoa</taxon>
        <taxon>Arthropoda</taxon>
        <taxon>Hexapoda</taxon>
        <taxon>Insecta</taxon>
        <taxon>Pterygota</taxon>
        <taxon>Neoptera</taxon>
        <taxon>Paraneoptera</taxon>
        <taxon>Hemiptera</taxon>
        <taxon>Auchenorrhyncha</taxon>
        <taxon>Membracoidea</taxon>
        <taxon>Cicadellidae</taxon>
        <taxon>Cicadellinae</taxon>
        <taxon>Cicadellini</taxon>
        <taxon>Graphocephala</taxon>
    </lineage>
</organism>
<dbReference type="PROSITE" id="PS50982">
    <property type="entry name" value="MBD"/>
    <property type="match status" value="1"/>
</dbReference>
<dbReference type="SMART" id="SM00468">
    <property type="entry name" value="PreSET"/>
    <property type="match status" value="1"/>
</dbReference>
<dbReference type="GO" id="GO:0010629">
    <property type="term" value="P:negative regulation of gene expression"/>
    <property type="evidence" value="ECO:0007669"/>
    <property type="project" value="TreeGrafter"/>
</dbReference>
<sequence>PITKEESVPITKEESVPITKEESVPITKEESKKGSTLEDTQVVNNPLKLDVDKKKVKGEEFKLDEAVVSSDEDSEDEKGFINNEEEEAIPMESPAKETVTEVEPEPMIMEEDEPPETEISNLKPGEQLVASDKPIDKQDSTDQEELNKKSIESESALSSETNSISNPNCVDNDNFESLEEEQYSSTNSINNETETAESLVSEPTDNAERLQSDDELSNTSANADLLDLMLSTVANNEEFNRNLASESEEPSGDIEESEDGSKTDEISEKETEVISLVDDEDDESNQKKKPSAAVKCVNPNCMSGVGLFKPPVFVLTFFGQKRAKDQLVCQECFKIVAEHQEKVTCLLMEGKPLYSADFPSHRDVILLDSDEESISDSESELSKEVLTMINENLYDTIVESMSKFSLDHQIRESCHHLNNVVDHLEDEAALLNMRFIDVQNTLDRFRKRIYQDYESPIQDTGELHFTDCEIPPMPIFKSKLQNKIYNRNLNKGRRSQDDRDMTGSPRLASPATKTIATKKVNQISPSAYDNMAQDVIALHSEQRSEPPRYLPPPGPLVRPKLRVGDLAYNMKVSYFSIWVLCRILEVIPRNVTENDSSTETYRLRLENVKKAQIRTVTGKYLAYHTPARVQLKVGTRVIAIFREEEEIPTNKSNYYVGVVAEPPKSTNGYRYLVFFDDGYTQYCPHDNILVVCHTSRNVWEDIHPEPRDFIRNYLQQYPERPMVKMSRGQVVKVEWNGRWWIVRVLEVDASLVKVHFDADKRTEWIYRGSTRLGPMYQELAAAKERQSGSLLRSRGFGSAITHKSDMPYVEYTRGDGEEKKDEEKGEEQEEEQPVIPTRSVARKSTSKKTPEPQVISNIPYTKPLVNYVPQGKVTQRALNSPCKPIQFRPHQCNRSCVAWTDYTPAAAKKYDPLIKPLMFGFARLSVNYKGKSTIMYKAPCGRTIRTQQEMLCYLQGTKSSLTIDMFDFDFWVSPLNVFEEAKTFGRIEDLSYGKENMPISCVNELDHSMPQYVQYMTARQPAKDVNLNLDPEFLVGCECKDDCEDRTKCSCWQLTMQGKAYIPDGHLDPLFGYQYRRLPERIATGIYECNARCKCAATCQNRVAQQPLSCRLQLFKTPKKGWGIRCLHDIPRGAFICIYAGFLLTEQEANEGGKTYGDEYLAELDYIESVENLKEGYETEARETSDIEEEEEDRLSSQDQESRRSSSSGYLKNTSAGLRTRNSRNAMDIEYEQEQQSGDSDVDVEVPSKQQRENIRLRLRRRTIEDGERESTRKSRADDDTISISDEETDADAIYYSVTPFSDQVRRPQTFNANITENEESESKFPSVRDMYGDDENVYIMDAKTHGNIGRYLNHSCSPNVFVQNVFVDTHDLRFPWVAFFANKYIPAGTELTWDYNYDVGSVPGKVMLCFCNSSNCRGRLL</sequence>
<feature type="region of interest" description="Disordered" evidence="16">
    <location>
        <begin position="488"/>
        <end position="508"/>
    </location>
</feature>
<dbReference type="Gene3D" id="2.170.270.10">
    <property type="entry name" value="SET domain"/>
    <property type="match status" value="2"/>
</dbReference>
<evidence type="ECO:0000313" key="21">
    <source>
        <dbReference type="EMBL" id="JAT12385.1"/>
    </source>
</evidence>
<keyword evidence="8" id="KW-0479">Metal-binding</keyword>
<evidence type="ECO:0008006" key="22">
    <source>
        <dbReference type="Google" id="ProtNLM"/>
    </source>
</evidence>
<dbReference type="Pfam" id="PF18359">
    <property type="entry name" value="Tudor_5"/>
    <property type="match status" value="1"/>
</dbReference>
<dbReference type="EMBL" id="GEBQ01027592">
    <property type="protein sequence ID" value="JAT12385.1"/>
    <property type="molecule type" value="Transcribed_RNA"/>
</dbReference>
<keyword evidence="9" id="KW-0677">Repeat</keyword>
<keyword evidence="3" id="KW-0158">Chromosome</keyword>
<feature type="compositionally biased region" description="Basic and acidic residues" evidence="16">
    <location>
        <begin position="1250"/>
        <end position="1260"/>
    </location>
</feature>
<evidence type="ECO:0000256" key="10">
    <source>
        <dbReference type="ARBA" id="ARBA00022833"/>
    </source>
</evidence>
<keyword evidence="6" id="KW-0808">Transferase</keyword>
<feature type="region of interest" description="Disordered" evidence="16">
    <location>
        <begin position="241"/>
        <end position="291"/>
    </location>
</feature>
<comment type="subcellular location">
    <subcellularLocation>
        <location evidence="2">Chromosome</location>
    </subcellularLocation>
    <subcellularLocation>
        <location evidence="1">Nucleus</location>
    </subcellularLocation>
</comment>
<dbReference type="SUPFAM" id="SSF82199">
    <property type="entry name" value="SET domain"/>
    <property type="match status" value="1"/>
</dbReference>
<evidence type="ECO:0000259" key="17">
    <source>
        <dbReference type="PROSITE" id="PS50280"/>
    </source>
</evidence>
<dbReference type="GO" id="GO:0003677">
    <property type="term" value="F:DNA binding"/>
    <property type="evidence" value="ECO:0007669"/>
    <property type="project" value="InterPro"/>
</dbReference>
<keyword evidence="14" id="KW-0804">Transcription</keyword>
<evidence type="ECO:0000256" key="15">
    <source>
        <dbReference type="ARBA" id="ARBA00023242"/>
    </source>
</evidence>
<keyword evidence="7" id="KW-0949">S-adenosyl-L-methionine</keyword>
<dbReference type="SMART" id="SM00333">
    <property type="entry name" value="TUDOR"/>
    <property type="match status" value="2"/>
</dbReference>